<dbReference type="InterPro" id="IPR000048">
    <property type="entry name" value="IQ_motif_EF-hand-BS"/>
</dbReference>
<sequence>MNDPFFRSYSNQQPSRSSRSVPVHQTQQRSSPKVVSIPVHFVSSDQPRITMAMLKESASVKIQKVFRGFVVRKSVKKIVSIRNEVSGIERRIDDVEVVDLIRRDAKERLRVNETLMSLLFKLDSIRGVDCGVRDLRKTVTKKAIALQEKVDSIAQSVNQTIDLPNHDSNARTSTSDQINLEEIEDDEDGSVVKEVVEENVKNINPVNDDADVIGETEAMEATPSVNSTEVGGDDDAATDVQKQKEGKCGNDAMETSTAVNLTEDDDLKKQNYENKGNREILESLVDDNEKMMKLMSQISERNEMQTRMINSLSRRVEQLEKALAATQKQRKKTRVSLRRMRDQDSFCI</sequence>
<reference evidence="6" key="1">
    <citation type="journal article" date="2023" name="bioRxiv">
        <title>Improved chromosome-level genome assembly for marigold (Tagetes erecta).</title>
        <authorList>
            <person name="Jiang F."/>
            <person name="Yuan L."/>
            <person name="Wang S."/>
            <person name="Wang H."/>
            <person name="Xu D."/>
            <person name="Wang A."/>
            <person name="Fan W."/>
        </authorList>
    </citation>
    <scope>NUCLEOTIDE SEQUENCE</scope>
    <source>
        <strain evidence="6">WSJ</strain>
        <tissue evidence="6">Leaf</tissue>
    </source>
</reference>
<dbReference type="InterPro" id="IPR040400">
    <property type="entry name" value="BAG5/6/7/8"/>
</dbReference>
<dbReference type="EMBL" id="JAUHHV010000010">
    <property type="protein sequence ID" value="KAK1410072.1"/>
    <property type="molecule type" value="Genomic_DNA"/>
</dbReference>
<dbReference type="PROSITE" id="PS51035">
    <property type="entry name" value="BAG"/>
    <property type="match status" value="1"/>
</dbReference>
<keyword evidence="3" id="KW-0175">Coiled coil</keyword>
<dbReference type="InterPro" id="IPR003103">
    <property type="entry name" value="BAG_domain"/>
</dbReference>
<organism evidence="6 7">
    <name type="scientific">Tagetes erecta</name>
    <name type="common">African marigold</name>
    <dbReference type="NCBI Taxonomy" id="13708"/>
    <lineage>
        <taxon>Eukaryota</taxon>
        <taxon>Viridiplantae</taxon>
        <taxon>Streptophyta</taxon>
        <taxon>Embryophyta</taxon>
        <taxon>Tracheophyta</taxon>
        <taxon>Spermatophyta</taxon>
        <taxon>Magnoliopsida</taxon>
        <taxon>eudicotyledons</taxon>
        <taxon>Gunneridae</taxon>
        <taxon>Pentapetalae</taxon>
        <taxon>asterids</taxon>
        <taxon>campanulids</taxon>
        <taxon>Asterales</taxon>
        <taxon>Asteraceae</taxon>
        <taxon>Asteroideae</taxon>
        <taxon>Heliantheae alliance</taxon>
        <taxon>Tageteae</taxon>
        <taxon>Tagetes</taxon>
    </lineage>
</organism>
<evidence type="ECO:0000256" key="4">
    <source>
        <dbReference type="SAM" id="MobiDB-lite"/>
    </source>
</evidence>
<feature type="compositionally biased region" description="Polar residues" evidence="4">
    <location>
        <begin position="8"/>
        <end position="32"/>
    </location>
</feature>
<dbReference type="PANTHER" id="PTHR33322">
    <property type="entry name" value="BAG DOMAIN CONTAINING PROTEIN, EXPRESSED"/>
    <property type="match status" value="1"/>
</dbReference>
<dbReference type="SUPFAM" id="SSF63491">
    <property type="entry name" value="BAG domain"/>
    <property type="match status" value="1"/>
</dbReference>
<comment type="caution">
    <text evidence="6">The sequence shown here is derived from an EMBL/GenBank/DDBJ whole genome shotgun (WGS) entry which is preliminary data.</text>
</comment>
<dbReference type="PANTHER" id="PTHR33322:SF4">
    <property type="entry name" value="BAG DOMAIN CONTAINING PROTEIN, EXPRESSED"/>
    <property type="match status" value="1"/>
</dbReference>
<name>A0AAD8NIC9_TARER</name>
<dbReference type="FunFam" id="1.20.58.120:FF:000010">
    <property type="entry name" value="BAG family molecular chaperone regulator 6"/>
    <property type="match status" value="1"/>
</dbReference>
<dbReference type="Proteomes" id="UP001229421">
    <property type="component" value="Unassembled WGS sequence"/>
</dbReference>
<dbReference type="Gene3D" id="1.20.58.120">
    <property type="entry name" value="BAG domain"/>
    <property type="match status" value="1"/>
</dbReference>
<dbReference type="Pfam" id="PF02179">
    <property type="entry name" value="BAG"/>
    <property type="match status" value="1"/>
</dbReference>
<proteinExistence type="predicted"/>
<feature type="coiled-coil region" evidence="3">
    <location>
        <begin position="302"/>
        <end position="336"/>
    </location>
</feature>
<dbReference type="SMART" id="SM00264">
    <property type="entry name" value="BAG"/>
    <property type="match status" value="1"/>
</dbReference>
<protein>
    <recommendedName>
        <fullName evidence="5">BAG domain-containing protein</fullName>
    </recommendedName>
</protein>
<evidence type="ECO:0000256" key="3">
    <source>
        <dbReference type="SAM" id="Coils"/>
    </source>
</evidence>
<evidence type="ECO:0000313" key="6">
    <source>
        <dbReference type="EMBL" id="KAK1410072.1"/>
    </source>
</evidence>
<dbReference type="CDD" id="cd23767">
    <property type="entry name" value="IQCD"/>
    <property type="match status" value="1"/>
</dbReference>
<evidence type="ECO:0000256" key="1">
    <source>
        <dbReference type="ARBA" id="ARBA00022860"/>
    </source>
</evidence>
<dbReference type="GO" id="GO:0009506">
    <property type="term" value="C:plasmodesma"/>
    <property type="evidence" value="ECO:0007669"/>
    <property type="project" value="TreeGrafter"/>
</dbReference>
<keyword evidence="1" id="KW-0112">Calmodulin-binding</keyword>
<dbReference type="GO" id="GO:0051087">
    <property type="term" value="F:protein-folding chaperone binding"/>
    <property type="evidence" value="ECO:0007669"/>
    <property type="project" value="InterPro"/>
</dbReference>
<keyword evidence="7" id="KW-1185">Reference proteome</keyword>
<dbReference type="GO" id="GO:0006457">
    <property type="term" value="P:protein folding"/>
    <property type="evidence" value="ECO:0007669"/>
    <property type="project" value="TreeGrafter"/>
</dbReference>
<dbReference type="InterPro" id="IPR036533">
    <property type="entry name" value="BAG_dom_sf"/>
</dbReference>
<feature type="domain" description="BAG" evidence="5">
    <location>
        <begin position="77"/>
        <end position="154"/>
    </location>
</feature>
<gene>
    <name evidence="6" type="ORF">QVD17_36605</name>
</gene>
<evidence type="ECO:0000259" key="5">
    <source>
        <dbReference type="PROSITE" id="PS51035"/>
    </source>
</evidence>
<feature type="region of interest" description="Disordered" evidence="4">
    <location>
        <begin position="1"/>
        <end position="32"/>
    </location>
</feature>
<evidence type="ECO:0000256" key="2">
    <source>
        <dbReference type="ARBA" id="ARBA00023186"/>
    </source>
</evidence>
<keyword evidence="2" id="KW-0143">Chaperone</keyword>
<dbReference type="GO" id="GO:0005516">
    <property type="term" value="F:calmodulin binding"/>
    <property type="evidence" value="ECO:0007669"/>
    <property type="project" value="UniProtKB-KW"/>
</dbReference>
<dbReference type="PROSITE" id="PS50096">
    <property type="entry name" value="IQ"/>
    <property type="match status" value="1"/>
</dbReference>
<dbReference type="AlphaFoldDB" id="A0AAD8NIC9"/>
<evidence type="ECO:0000313" key="7">
    <source>
        <dbReference type="Proteomes" id="UP001229421"/>
    </source>
</evidence>
<dbReference type="Pfam" id="PF00612">
    <property type="entry name" value="IQ"/>
    <property type="match status" value="1"/>
</dbReference>
<accession>A0AAD8NIC9</accession>